<evidence type="ECO:0000259" key="9">
    <source>
        <dbReference type="Pfam" id="PF00370"/>
    </source>
</evidence>
<dbReference type="Gene3D" id="3.30.420.40">
    <property type="match status" value="2"/>
</dbReference>
<dbReference type="PANTHER" id="PTHR10196">
    <property type="entry name" value="SUGAR KINASE"/>
    <property type="match status" value="1"/>
</dbReference>
<feature type="domain" description="Carbohydrate kinase FGGY N-terminal" evidence="9">
    <location>
        <begin position="6"/>
        <end position="253"/>
    </location>
</feature>
<dbReference type="GO" id="GO:0004370">
    <property type="term" value="F:glycerol kinase activity"/>
    <property type="evidence" value="ECO:0007669"/>
    <property type="project" value="InterPro"/>
</dbReference>
<evidence type="ECO:0000256" key="5">
    <source>
        <dbReference type="ARBA" id="ARBA00022798"/>
    </source>
</evidence>
<dbReference type="RefSeq" id="WP_183863165.1">
    <property type="nucleotide sequence ID" value="NZ_JACHFH010000046.1"/>
</dbReference>
<protein>
    <recommendedName>
        <fullName evidence="7">ATP:glycerol 3-phosphotransferase</fullName>
    </recommendedName>
</protein>
<comment type="caution">
    <text evidence="11">The sequence shown here is derived from an EMBL/GenBank/DDBJ whole genome shotgun (WGS) entry which is preliminary data.</text>
</comment>
<dbReference type="InterPro" id="IPR005999">
    <property type="entry name" value="Glycerol_kin"/>
</dbReference>
<dbReference type="NCBIfam" id="TIGR01311">
    <property type="entry name" value="glycerol_kin"/>
    <property type="match status" value="1"/>
</dbReference>
<dbReference type="NCBIfam" id="NF000756">
    <property type="entry name" value="PRK00047.1"/>
    <property type="match status" value="1"/>
</dbReference>
<organism evidence="11 12">
    <name type="scientific">Pectinatus brassicae</name>
    <dbReference type="NCBI Taxonomy" id="862415"/>
    <lineage>
        <taxon>Bacteria</taxon>
        <taxon>Bacillati</taxon>
        <taxon>Bacillota</taxon>
        <taxon>Negativicutes</taxon>
        <taxon>Selenomonadales</taxon>
        <taxon>Selenomonadaceae</taxon>
        <taxon>Pectinatus</taxon>
    </lineage>
</organism>
<dbReference type="SUPFAM" id="SSF53067">
    <property type="entry name" value="Actin-like ATPase domain"/>
    <property type="match status" value="2"/>
</dbReference>
<keyword evidence="6" id="KW-0067">ATP-binding</keyword>
<evidence type="ECO:0000256" key="1">
    <source>
        <dbReference type="ARBA" id="ARBA00009156"/>
    </source>
</evidence>
<dbReference type="PROSITE" id="PS00445">
    <property type="entry name" value="FGGY_KINASES_2"/>
    <property type="match status" value="1"/>
</dbReference>
<keyword evidence="4 8" id="KW-0418">Kinase</keyword>
<evidence type="ECO:0000313" key="11">
    <source>
        <dbReference type="EMBL" id="MBB5337385.1"/>
    </source>
</evidence>
<dbReference type="PANTHER" id="PTHR10196:SF69">
    <property type="entry name" value="GLYCEROL KINASE"/>
    <property type="match status" value="1"/>
</dbReference>
<evidence type="ECO:0000256" key="3">
    <source>
        <dbReference type="ARBA" id="ARBA00022741"/>
    </source>
</evidence>
<evidence type="ECO:0000256" key="4">
    <source>
        <dbReference type="ARBA" id="ARBA00022777"/>
    </source>
</evidence>
<name>A0A840UYD4_9FIRM</name>
<proteinExistence type="inferred from homology"/>
<evidence type="ECO:0000259" key="10">
    <source>
        <dbReference type="Pfam" id="PF02782"/>
    </source>
</evidence>
<gene>
    <name evidence="11" type="ORF">HNR32_002546</name>
</gene>
<dbReference type="InterPro" id="IPR018484">
    <property type="entry name" value="FGGY_N"/>
</dbReference>
<dbReference type="PIRSF" id="PIRSF000538">
    <property type="entry name" value="GlpK"/>
    <property type="match status" value="1"/>
</dbReference>
<dbReference type="InterPro" id="IPR018485">
    <property type="entry name" value="FGGY_C"/>
</dbReference>
<dbReference type="InterPro" id="IPR000577">
    <property type="entry name" value="Carb_kinase_FGGY"/>
</dbReference>
<dbReference type="Proteomes" id="UP000559117">
    <property type="component" value="Unassembled WGS sequence"/>
</dbReference>
<keyword evidence="3" id="KW-0547">Nucleotide-binding</keyword>
<evidence type="ECO:0000256" key="8">
    <source>
        <dbReference type="RuleBase" id="RU003733"/>
    </source>
</evidence>
<dbReference type="GO" id="GO:0006072">
    <property type="term" value="P:glycerol-3-phosphate metabolic process"/>
    <property type="evidence" value="ECO:0007669"/>
    <property type="project" value="InterPro"/>
</dbReference>
<keyword evidence="5" id="KW-0319">Glycerol metabolism</keyword>
<keyword evidence="2 8" id="KW-0808">Transferase</keyword>
<evidence type="ECO:0000256" key="6">
    <source>
        <dbReference type="ARBA" id="ARBA00022840"/>
    </source>
</evidence>
<evidence type="ECO:0000256" key="2">
    <source>
        <dbReference type="ARBA" id="ARBA00022679"/>
    </source>
</evidence>
<dbReference type="CDD" id="cd07769">
    <property type="entry name" value="ASKHA_NBD_FGGY_GK"/>
    <property type="match status" value="1"/>
</dbReference>
<evidence type="ECO:0000256" key="7">
    <source>
        <dbReference type="ARBA" id="ARBA00043149"/>
    </source>
</evidence>
<evidence type="ECO:0000313" key="12">
    <source>
        <dbReference type="Proteomes" id="UP000559117"/>
    </source>
</evidence>
<dbReference type="GO" id="GO:0005829">
    <property type="term" value="C:cytosol"/>
    <property type="evidence" value="ECO:0007669"/>
    <property type="project" value="TreeGrafter"/>
</dbReference>
<dbReference type="Pfam" id="PF00370">
    <property type="entry name" value="FGGY_N"/>
    <property type="match status" value="1"/>
</dbReference>
<comment type="similarity">
    <text evidence="1 8">Belongs to the FGGY kinase family.</text>
</comment>
<dbReference type="GO" id="GO:0005524">
    <property type="term" value="F:ATP binding"/>
    <property type="evidence" value="ECO:0007669"/>
    <property type="project" value="UniProtKB-KW"/>
</dbReference>
<sequence length="496" mass="54576">MPEAKYILGLDQSTQGTKALIYDENGKIIARADLLHKQMIDERGWVEHDPQEILANTYKVIADVIDKAQIDKNKIVSLGISNQRETAMAWNKKTGQPVYPAIVWQCARGENICKKIADNGYSKKIKDATGLFLSPYFSAAKLAWILENVPSARAAANNNELCCGTMDSWLVYSLTKGKEFKTDYSNASRTQLFNINTLSWDKVICDVFGLPINSLPEVVDSNAFYGMTDLNGFLAAEIPIHAVMGDSHAALFGQGCHKPGGVKATYGTGSSVMINTGNKLIRSKNGLVTSLAWSIDGKVNYVLEGNINYTGAVISWLKDDLQLIDSAGETEQLAKEANIADKTYFVPAFTGLGAPYWKNDAAGMITGMTRTTGKKEIVKAALDSISYQITDILKLMQSESGMDIKTLRVDGGPTKNKYLMQFQADIQGFPVLVPEVEELSASGAAYLAGISLGLYDINDMNFSGRHKKYEVLLMSQEREKLYTGWKNAIERTIYNL</sequence>
<keyword evidence="12" id="KW-1185">Reference proteome</keyword>
<dbReference type="InterPro" id="IPR043129">
    <property type="entry name" value="ATPase_NBD"/>
</dbReference>
<reference evidence="11 12" key="1">
    <citation type="submission" date="2020-08" db="EMBL/GenBank/DDBJ databases">
        <title>Genomic Encyclopedia of Type Strains, Phase IV (KMG-IV): sequencing the most valuable type-strain genomes for metagenomic binning, comparative biology and taxonomic classification.</title>
        <authorList>
            <person name="Goeker M."/>
        </authorList>
    </citation>
    <scope>NUCLEOTIDE SEQUENCE [LARGE SCALE GENOMIC DNA]</scope>
    <source>
        <strain evidence="11 12">DSM 24661</strain>
    </source>
</reference>
<accession>A0A840UYD4</accession>
<dbReference type="InterPro" id="IPR018483">
    <property type="entry name" value="Carb_kinase_FGGY_CS"/>
</dbReference>
<dbReference type="FunFam" id="3.30.420.40:FF:000008">
    <property type="entry name" value="Glycerol kinase"/>
    <property type="match status" value="1"/>
</dbReference>
<dbReference type="Pfam" id="PF02782">
    <property type="entry name" value="FGGY_C"/>
    <property type="match status" value="1"/>
</dbReference>
<dbReference type="AlphaFoldDB" id="A0A840UYD4"/>
<feature type="domain" description="Carbohydrate kinase FGGY C-terminal" evidence="10">
    <location>
        <begin position="263"/>
        <end position="451"/>
    </location>
</feature>
<dbReference type="GO" id="GO:0019563">
    <property type="term" value="P:glycerol catabolic process"/>
    <property type="evidence" value="ECO:0007669"/>
    <property type="project" value="TreeGrafter"/>
</dbReference>
<dbReference type="EMBL" id="JACHFH010000046">
    <property type="protein sequence ID" value="MBB5337385.1"/>
    <property type="molecule type" value="Genomic_DNA"/>
</dbReference>
<dbReference type="PROSITE" id="PS00933">
    <property type="entry name" value="FGGY_KINASES_1"/>
    <property type="match status" value="1"/>
</dbReference>